<evidence type="ECO:0008006" key="2">
    <source>
        <dbReference type="Google" id="ProtNLM"/>
    </source>
</evidence>
<reference evidence="1" key="1">
    <citation type="submission" date="2020-03" db="EMBL/GenBank/DDBJ databases">
        <title>The deep terrestrial virosphere.</title>
        <authorList>
            <person name="Holmfeldt K."/>
            <person name="Nilsson E."/>
            <person name="Simone D."/>
            <person name="Lopez-Fernandez M."/>
            <person name="Wu X."/>
            <person name="de Brujin I."/>
            <person name="Lundin D."/>
            <person name="Andersson A."/>
            <person name="Bertilsson S."/>
            <person name="Dopson M."/>
        </authorList>
    </citation>
    <scope>NUCLEOTIDE SEQUENCE</scope>
    <source>
        <strain evidence="1">MM415A02139</strain>
    </source>
</reference>
<proteinExistence type="predicted"/>
<dbReference type="InterPro" id="IPR057895">
    <property type="entry name" value="Mom"/>
</dbReference>
<sequence length="223" mass="25852">MKENKQYVNTKDVTIYPFSCKEAKPLILNNHYSHAWTMCSFAYGIYNNGLLIGCAVYGTPVGRLAAASICKEYKPKVLELTRLWIADDYGCNIESYSLSQTFTYLKKKGIEVLLAYSDPDVGHLGKIYQATNWLYQGNAIQKVDSYWFTIFGKRLHERTVVSKYGSANMESLRKIDKNVTRKYMSKKHRYIYILTDKKTKRKILKDLKHPIIEYPKEIANESN</sequence>
<dbReference type="AlphaFoldDB" id="A0A6M3JVH2"/>
<organism evidence="1">
    <name type="scientific">viral metagenome</name>
    <dbReference type="NCBI Taxonomy" id="1070528"/>
    <lineage>
        <taxon>unclassified sequences</taxon>
        <taxon>metagenomes</taxon>
        <taxon>organismal metagenomes</taxon>
    </lineage>
</organism>
<gene>
    <name evidence="1" type="ORF">MM415A02139_0005</name>
</gene>
<dbReference type="EMBL" id="MT142065">
    <property type="protein sequence ID" value="QJA73970.1"/>
    <property type="molecule type" value="Genomic_DNA"/>
</dbReference>
<evidence type="ECO:0000313" key="1">
    <source>
        <dbReference type="EMBL" id="QJA73970.1"/>
    </source>
</evidence>
<dbReference type="Pfam" id="PF25680">
    <property type="entry name" value="Mom"/>
    <property type="match status" value="1"/>
</dbReference>
<protein>
    <recommendedName>
        <fullName evidence="2">DNA modification protein</fullName>
    </recommendedName>
</protein>
<name>A0A6M3JVH2_9ZZZZ</name>
<accession>A0A6M3JVH2</accession>